<accession>A0ABZ1YZK3</accession>
<feature type="transmembrane region" description="Helical" evidence="1">
    <location>
        <begin position="42"/>
        <end position="58"/>
    </location>
</feature>
<keyword evidence="1" id="KW-0812">Transmembrane</keyword>
<keyword evidence="1" id="KW-1133">Transmembrane helix</keyword>
<evidence type="ECO:0000313" key="3">
    <source>
        <dbReference type="Proteomes" id="UP001432062"/>
    </source>
</evidence>
<evidence type="ECO:0008006" key="4">
    <source>
        <dbReference type="Google" id="ProtNLM"/>
    </source>
</evidence>
<dbReference type="RefSeq" id="WP_329413128.1">
    <property type="nucleotide sequence ID" value="NZ_CP109441.1"/>
</dbReference>
<dbReference type="Proteomes" id="UP001432062">
    <property type="component" value="Chromosome"/>
</dbReference>
<evidence type="ECO:0000256" key="1">
    <source>
        <dbReference type="SAM" id="Phobius"/>
    </source>
</evidence>
<dbReference type="EMBL" id="CP109441">
    <property type="protein sequence ID" value="WUV48722.1"/>
    <property type="molecule type" value="Genomic_DNA"/>
</dbReference>
<gene>
    <name evidence="2" type="ORF">OG563_11315</name>
</gene>
<keyword evidence="1" id="KW-0472">Membrane</keyword>
<protein>
    <recommendedName>
        <fullName evidence="4">Integral membrane protein</fullName>
    </recommendedName>
</protein>
<feature type="transmembrane region" description="Helical" evidence="1">
    <location>
        <begin position="7"/>
        <end position="30"/>
    </location>
</feature>
<organism evidence="2 3">
    <name type="scientific">Nocardia vinacea</name>
    <dbReference type="NCBI Taxonomy" id="96468"/>
    <lineage>
        <taxon>Bacteria</taxon>
        <taxon>Bacillati</taxon>
        <taxon>Actinomycetota</taxon>
        <taxon>Actinomycetes</taxon>
        <taxon>Mycobacteriales</taxon>
        <taxon>Nocardiaceae</taxon>
        <taxon>Nocardia</taxon>
    </lineage>
</organism>
<name>A0ABZ1YZK3_9NOCA</name>
<sequence length="88" mass="9135">MRVLRGLSGIVAGGMFVLALVVVGTAVIAARRGFPGPGGESVTWHVATSAIGLGAQIFSDRHRGLAAFSGSVVVFIVAGILLWTQWWS</sequence>
<feature type="transmembrane region" description="Helical" evidence="1">
    <location>
        <begin position="65"/>
        <end position="86"/>
    </location>
</feature>
<proteinExistence type="predicted"/>
<reference evidence="2" key="1">
    <citation type="submission" date="2022-10" db="EMBL/GenBank/DDBJ databases">
        <title>The complete genomes of actinobacterial strains from the NBC collection.</title>
        <authorList>
            <person name="Joergensen T.S."/>
            <person name="Alvarez Arevalo M."/>
            <person name="Sterndorff E.B."/>
            <person name="Faurdal D."/>
            <person name="Vuksanovic O."/>
            <person name="Mourched A.-S."/>
            <person name="Charusanti P."/>
            <person name="Shaw S."/>
            <person name="Blin K."/>
            <person name="Weber T."/>
        </authorList>
    </citation>
    <scope>NUCLEOTIDE SEQUENCE</scope>
    <source>
        <strain evidence="2">NBC_01482</strain>
    </source>
</reference>
<keyword evidence="3" id="KW-1185">Reference proteome</keyword>
<evidence type="ECO:0000313" key="2">
    <source>
        <dbReference type="EMBL" id="WUV48722.1"/>
    </source>
</evidence>